<proteinExistence type="predicted"/>
<keyword evidence="1" id="KW-0808">Transferase</keyword>
<dbReference type="InterPro" id="IPR033964">
    <property type="entry name" value="ABBA"/>
</dbReference>
<evidence type="ECO:0000256" key="2">
    <source>
        <dbReference type="SAM" id="MobiDB-lite"/>
    </source>
</evidence>
<evidence type="ECO:0000313" key="4">
    <source>
        <dbReference type="Proteomes" id="UP001602245"/>
    </source>
</evidence>
<reference evidence="3 4" key="1">
    <citation type="submission" date="2024-10" db="EMBL/GenBank/DDBJ databases">
        <title>The Natural Products Discovery Center: Release of the First 8490 Sequenced Strains for Exploring Actinobacteria Biosynthetic Diversity.</title>
        <authorList>
            <person name="Kalkreuter E."/>
            <person name="Kautsar S.A."/>
            <person name="Yang D."/>
            <person name="Bader C.D."/>
            <person name="Teijaro C.N."/>
            <person name="Fluegel L."/>
            <person name="Davis C.M."/>
            <person name="Simpson J.R."/>
            <person name="Lauterbach L."/>
            <person name="Steele A.D."/>
            <person name="Gui C."/>
            <person name="Meng S."/>
            <person name="Li G."/>
            <person name="Viehrig K."/>
            <person name="Ye F."/>
            <person name="Su P."/>
            <person name="Kiefer A.F."/>
            <person name="Nichols A."/>
            <person name="Cepeda A.J."/>
            <person name="Yan W."/>
            <person name="Fan B."/>
            <person name="Jiang Y."/>
            <person name="Adhikari A."/>
            <person name="Zheng C.-J."/>
            <person name="Schuster L."/>
            <person name="Cowan T.M."/>
            <person name="Smanski M.J."/>
            <person name="Chevrette M.G."/>
            <person name="De Carvalho L.P.S."/>
            <person name="Shen B."/>
        </authorList>
    </citation>
    <scope>NUCLEOTIDE SEQUENCE [LARGE SCALE GENOMIC DNA]</scope>
    <source>
        <strain evidence="3 4">NPDC000087</strain>
    </source>
</reference>
<accession>A0ABW6W7T0</accession>
<protein>
    <submittedName>
        <fullName evidence="3">Tryptophan dimethylallyltransferase family protein</fullName>
    </submittedName>
</protein>
<organism evidence="3 4">
    <name type="scientific">Paractinoplanes globisporus</name>
    <dbReference type="NCBI Taxonomy" id="113565"/>
    <lineage>
        <taxon>Bacteria</taxon>
        <taxon>Bacillati</taxon>
        <taxon>Actinomycetota</taxon>
        <taxon>Actinomycetes</taxon>
        <taxon>Micromonosporales</taxon>
        <taxon>Micromonosporaceae</taxon>
        <taxon>Paractinoplanes</taxon>
    </lineage>
</organism>
<sequence>MDPGDPAELLKDLLGPHGDRPLSKSPAWPSEVADDNSPVEFSVAWNQTEPPSLRILAEVIDAAPGVHANMASTYDFLDRQTARHGLRTDRLDAVRDLFGAACPDAAFALWCSLVFRSGRRPEFKVYFNPEAQGVHRSPGLVAEALTRLGLAASYRAMLDHAARPGELGRLDRLSFFALDLHDGPQSRVKLYVSHHDAQPRDAARAAAVVDEVHAAEVAEFCALAGRVGLFTGRPLVSSYTLTEGLARPTGYSVYVPIRGYVGDDREARERVLELMSRYDLDHDLLDRAIDAVARRPLEQGAGLIAHVALRLGRPRPGLTVYLSAEAYGVASPTHLAA</sequence>
<dbReference type="RefSeq" id="WP_020509708.1">
    <property type="nucleotide sequence ID" value="NZ_JBIAZU010000001.1"/>
</dbReference>
<evidence type="ECO:0000313" key="3">
    <source>
        <dbReference type="EMBL" id="MFF5289370.1"/>
    </source>
</evidence>
<dbReference type="Pfam" id="PF11991">
    <property type="entry name" value="Trp_DMAT"/>
    <property type="match status" value="1"/>
</dbReference>
<dbReference type="InterPro" id="IPR017795">
    <property type="entry name" value="ABBA_NscD-like"/>
</dbReference>
<comment type="caution">
    <text evidence="3">The sequence shown here is derived from an EMBL/GenBank/DDBJ whole genome shotgun (WGS) entry which is preliminary data.</text>
</comment>
<keyword evidence="4" id="KW-1185">Reference proteome</keyword>
<dbReference type="Proteomes" id="UP001602245">
    <property type="component" value="Unassembled WGS sequence"/>
</dbReference>
<name>A0ABW6W7T0_9ACTN</name>
<dbReference type="SFLD" id="SFLDS00036">
    <property type="entry name" value="Aromatic_Prenyltransferase"/>
    <property type="match status" value="1"/>
</dbReference>
<evidence type="ECO:0000256" key="1">
    <source>
        <dbReference type="ARBA" id="ARBA00022679"/>
    </source>
</evidence>
<dbReference type="SFLD" id="SFLDG01162">
    <property type="entry name" value="I"/>
    <property type="match status" value="1"/>
</dbReference>
<dbReference type="EMBL" id="JBIAZU010000001">
    <property type="protein sequence ID" value="MFF5289370.1"/>
    <property type="molecule type" value="Genomic_DNA"/>
</dbReference>
<dbReference type="PANTHER" id="PTHR40627:SF4">
    <property type="entry name" value="PRENYLTRANSFERASE ASQH1-RELATED"/>
    <property type="match status" value="1"/>
</dbReference>
<dbReference type="PANTHER" id="PTHR40627">
    <property type="entry name" value="INDOLE PRENYLTRANSFERASE TDIB-RELATED"/>
    <property type="match status" value="1"/>
</dbReference>
<feature type="region of interest" description="Disordered" evidence="2">
    <location>
        <begin position="1"/>
        <end position="34"/>
    </location>
</feature>
<gene>
    <name evidence="3" type="ORF">ACFY35_08025</name>
</gene>